<name>A0ABQ9NGK7_9PEZI</name>
<sequence>MSTSETTLKGHENITPPSSFVGAPLTPPPTDEKTCTQAPRILALFKDIQAGRHINQNPWTEFQLAPGEYDELERRLRRDEWLFGYVKDKIRYDYDSGSHQLVVRMPTGIHELFIDGVEDSIRSQLKVIRNGSDKAALFAQKVRPARATEIYFPVDDAPPSVKTKHEPDASFWHDDAQYPGVIIEVAYSQKRKRLGRLAEDYLLDSDASVQVVVGLDIEYGKKGSRKATLSVWRTQVAHTADGDELRVVQEIADEAFRDDQGNPTDHPGLRLHLKDFAYEELAQDEIGDQDRELVLSAQLLCQYLTAAETKVRQLGSLGKHSIAPGIKKRKRSETPPAQITSGDEARYVEQEERAAKRMADDDPDYENTSMRSSSSD</sequence>
<feature type="compositionally biased region" description="Polar residues" evidence="1">
    <location>
        <begin position="366"/>
        <end position="376"/>
    </location>
</feature>
<feature type="region of interest" description="Disordered" evidence="1">
    <location>
        <begin position="325"/>
        <end position="376"/>
    </location>
</feature>
<keyword evidence="3" id="KW-1185">Reference proteome</keyword>
<dbReference type="EMBL" id="JAPDRL010000512">
    <property type="protein sequence ID" value="KAJ9651650.1"/>
    <property type="molecule type" value="Genomic_DNA"/>
</dbReference>
<organism evidence="2 3">
    <name type="scientific">Coniosporium apollinis</name>
    <dbReference type="NCBI Taxonomy" id="61459"/>
    <lineage>
        <taxon>Eukaryota</taxon>
        <taxon>Fungi</taxon>
        <taxon>Dikarya</taxon>
        <taxon>Ascomycota</taxon>
        <taxon>Pezizomycotina</taxon>
        <taxon>Dothideomycetes</taxon>
        <taxon>Dothideomycetes incertae sedis</taxon>
        <taxon>Coniosporium</taxon>
    </lineage>
</organism>
<dbReference type="Proteomes" id="UP001172684">
    <property type="component" value="Unassembled WGS sequence"/>
</dbReference>
<feature type="compositionally biased region" description="Basic and acidic residues" evidence="1">
    <location>
        <begin position="343"/>
        <end position="360"/>
    </location>
</feature>
<evidence type="ECO:0000256" key="1">
    <source>
        <dbReference type="SAM" id="MobiDB-lite"/>
    </source>
</evidence>
<gene>
    <name evidence="2" type="ORF">H2201_009267</name>
</gene>
<comment type="caution">
    <text evidence="2">The sequence shown here is derived from an EMBL/GenBank/DDBJ whole genome shotgun (WGS) entry which is preliminary data.</text>
</comment>
<proteinExistence type="predicted"/>
<protein>
    <submittedName>
        <fullName evidence="2">Uncharacterized protein</fullName>
    </submittedName>
</protein>
<evidence type="ECO:0000313" key="2">
    <source>
        <dbReference type="EMBL" id="KAJ9651650.1"/>
    </source>
</evidence>
<evidence type="ECO:0000313" key="3">
    <source>
        <dbReference type="Proteomes" id="UP001172684"/>
    </source>
</evidence>
<feature type="region of interest" description="Disordered" evidence="1">
    <location>
        <begin position="1"/>
        <end position="32"/>
    </location>
</feature>
<accession>A0ABQ9NGK7</accession>
<reference evidence="2" key="1">
    <citation type="submission" date="2022-10" db="EMBL/GenBank/DDBJ databases">
        <title>Culturing micro-colonial fungi from biological soil crusts in the Mojave desert and describing Neophaeococcomyces mojavensis, and introducing the new genera and species Taxawa tesnikishii.</title>
        <authorList>
            <person name="Kurbessoian T."/>
            <person name="Stajich J.E."/>
        </authorList>
    </citation>
    <scope>NUCLEOTIDE SEQUENCE</scope>
    <source>
        <strain evidence="2">TK_1</strain>
    </source>
</reference>